<sequence>MSSTKMDMFSTRELPLLIESFVSQLKRGQLVGSKTVAINTAKLLLEIVSRSPWEDIPTLAGLLKAVGKRLLRAQPRELLIFNVVCRVLHIVNEDYSSVEIVNEGGSQGKKKSNISSSASSVKKGSETPAMGLGQPGTAQPRNLGEQVAKSMDRTTLNPFHLKSLLIQEILDYIVELEKTEEEIADNAREHIHSNEIILTCGRSATVEQFLKHAASKVKIHVIVAECAPTYDGHEQARALASANIDVVVIPDAAVFAIMSRVNKVILGAHAVLANGGLVAASGSHMVAAAARHHSTQVVVCAGLYKYSPMFPFDDDRFNTLVSPDAVLPYGEGGLVDSVDVCNPRYDYVPPELVDILVDHTGGHLPSYLYRLLQENYAQAKDLAWNIQDE</sequence>
<reference evidence="1" key="1">
    <citation type="submission" date="2022-07" db="EMBL/GenBank/DDBJ databases">
        <title>Phylogenomic reconstructions and comparative analyses of Kickxellomycotina fungi.</title>
        <authorList>
            <person name="Reynolds N.K."/>
            <person name="Stajich J.E."/>
            <person name="Barry K."/>
            <person name="Grigoriev I.V."/>
            <person name="Crous P."/>
            <person name="Smith M.E."/>
        </authorList>
    </citation>
    <scope>NUCLEOTIDE SEQUENCE</scope>
    <source>
        <strain evidence="1">CBS 102833</strain>
    </source>
</reference>
<name>A0ACC1LK47_9FUNG</name>
<accession>A0ACC1LK47</accession>
<gene>
    <name evidence="1" type="primary">GCD7</name>
    <name evidence="1" type="ORF">H4S07_002616</name>
</gene>
<proteinExistence type="predicted"/>
<evidence type="ECO:0000313" key="2">
    <source>
        <dbReference type="Proteomes" id="UP001140096"/>
    </source>
</evidence>
<dbReference type="EMBL" id="JANBUP010000683">
    <property type="protein sequence ID" value="KAJ2810537.1"/>
    <property type="molecule type" value="Genomic_DNA"/>
</dbReference>
<keyword evidence="2" id="KW-1185">Reference proteome</keyword>
<comment type="caution">
    <text evidence="1">The sequence shown here is derived from an EMBL/GenBank/DDBJ whole genome shotgun (WGS) entry which is preliminary data.</text>
</comment>
<organism evidence="1 2">
    <name type="scientific">Coemansia furcata</name>
    <dbReference type="NCBI Taxonomy" id="417177"/>
    <lineage>
        <taxon>Eukaryota</taxon>
        <taxon>Fungi</taxon>
        <taxon>Fungi incertae sedis</taxon>
        <taxon>Zoopagomycota</taxon>
        <taxon>Kickxellomycotina</taxon>
        <taxon>Kickxellomycetes</taxon>
        <taxon>Kickxellales</taxon>
        <taxon>Kickxellaceae</taxon>
        <taxon>Coemansia</taxon>
    </lineage>
</organism>
<dbReference type="Proteomes" id="UP001140096">
    <property type="component" value="Unassembled WGS sequence"/>
</dbReference>
<protein>
    <submittedName>
        <fullName evidence="1">GCD complex subunit gcd7</fullName>
    </submittedName>
</protein>
<evidence type="ECO:0000313" key="1">
    <source>
        <dbReference type="EMBL" id="KAJ2810537.1"/>
    </source>
</evidence>